<sequence>MKKICISIFLGIFLAGLLAAQSDLQPAAIVRLTKSEPITVKQYRTELERYEKQAGRALAATEKRQVLDMMINERLAMQAAERDKIAITDNDVNQQLTQLKNNMAQSVGRQPTDTEFGQAIRNETGLELPAFREQLKKQLLIQKYLMEKKKDSFANIKVPSEDEIKNAYNLAKAQMVRPETVRFSMIQVAFTDAASKAKAKDIADRLAREIGTNPSKFDENLIKSQTPSADFKAGDGGYLPRNTQAQQVVGPDFMNIAFTLKQGEVSRVIEGAKGYQIIKITETYEQKNLELEDIFQLGTRMTVRDYIGNSLLQEREQSIIAKATQELVTELRTGNPYQIIEANINF</sequence>
<dbReference type="STRING" id="545695.TREAZ_3448"/>
<protein>
    <submittedName>
        <fullName evidence="4">Putative basic membrane protein</fullName>
    </submittedName>
</protein>
<dbReference type="SUPFAM" id="SSF109998">
    <property type="entry name" value="Triger factor/SurA peptide-binding domain-like"/>
    <property type="match status" value="1"/>
</dbReference>
<evidence type="ECO:0000256" key="1">
    <source>
        <dbReference type="PROSITE-ProRule" id="PRU00278"/>
    </source>
</evidence>
<evidence type="ECO:0000313" key="5">
    <source>
        <dbReference type="Proteomes" id="UP000009222"/>
    </source>
</evidence>
<dbReference type="InterPro" id="IPR027304">
    <property type="entry name" value="Trigger_fact/SurA_dom_sf"/>
</dbReference>
<dbReference type="GO" id="GO:0003755">
    <property type="term" value="F:peptidyl-prolyl cis-trans isomerase activity"/>
    <property type="evidence" value="ECO:0007669"/>
    <property type="project" value="UniProtKB-KW"/>
</dbReference>
<reference evidence="4 5" key="2">
    <citation type="journal article" date="2011" name="ISME J.">
        <title>RNA-seq reveals cooperative metabolic interactions between two termite-gut spirochete species in co-culture.</title>
        <authorList>
            <person name="Rosenthal A.Z."/>
            <person name="Matson E.G."/>
            <person name="Eldar A."/>
            <person name="Leadbetter J.R."/>
        </authorList>
    </citation>
    <scope>NUCLEOTIDE SEQUENCE [LARGE SCALE GENOMIC DNA]</scope>
    <source>
        <strain evidence="5">ATCC BAA-888 / DSM 13862 / ZAS-9</strain>
    </source>
</reference>
<evidence type="ECO:0000259" key="3">
    <source>
        <dbReference type="PROSITE" id="PS50198"/>
    </source>
</evidence>
<dbReference type="Pfam" id="PF13145">
    <property type="entry name" value="Rotamase_2"/>
    <property type="match status" value="1"/>
</dbReference>
<dbReference type="Gene3D" id="1.10.4030.10">
    <property type="entry name" value="Porin chaperone SurA, peptide-binding domain"/>
    <property type="match status" value="1"/>
</dbReference>
<keyword evidence="1" id="KW-0413">Isomerase</keyword>
<evidence type="ECO:0000313" key="4">
    <source>
        <dbReference type="EMBL" id="AEF80636.1"/>
    </source>
</evidence>
<evidence type="ECO:0000256" key="2">
    <source>
        <dbReference type="SAM" id="SignalP"/>
    </source>
</evidence>
<dbReference type="RefSeq" id="WP_015712124.1">
    <property type="nucleotide sequence ID" value="NC_015577.1"/>
</dbReference>
<dbReference type="HOGENOM" id="CLU_034646_2_0_12"/>
<keyword evidence="2" id="KW-0732">Signal</keyword>
<dbReference type="Pfam" id="PF13624">
    <property type="entry name" value="SurA_N_3"/>
    <property type="match status" value="1"/>
</dbReference>
<accession>F5Y7S0</accession>
<keyword evidence="5" id="KW-1185">Reference proteome</keyword>
<dbReference type="EMBL" id="CP001841">
    <property type="protein sequence ID" value="AEF80636.1"/>
    <property type="molecule type" value="Genomic_DNA"/>
</dbReference>
<dbReference type="OrthoDB" id="362990at2"/>
<dbReference type="InterPro" id="IPR046357">
    <property type="entry name" value="PPIase_dom_sf"/>
</dbReference>
<feature type="chain" id="PRO_5007914082" evidence="2">
    <location>
        <begin position="21"/>
        <end position="346"/>
    </location>
</feature>
<dbReference type="InterPro" id="IPR050245">
    <property type="entry name" value="PrsA_foldase"/>
</dbReference>
<dbReference type="PANTHER" id="PTHR47245">
    <property type="entry name" value="PEPTIDYLPROLYL ISOMERASE"/>
    <property type="match status" value="1"/>
</dbReference>
<dbReference type="FunCoup" id="F5Y7S0">
    <property type="interactions" value="93"/>
</dbReference>
<keyword evidence="1" id="KW-0697">Rotamase</keyword>
<dbReference type="eggNOG" id="COG0760">
    <property type="taxonomic scope" value="Bacteria"/>
</dbReference>
<dbReference type="Proteomes" id="UP000009222">
    <property type="component" value="Chromosome"/>
</dbReference>
<dbReference type="AlphaFoldDB" id="F5Y7S0"/>
<gene>
    <name evidence="4" type="ordered locus">TREAZ_3448</name>
</gene>
<dbReference type="KEGG" id="taz:TREAZ_3448"/>
<dbReference type="Gene3D" id="3.10.50.40">
    <property type="match status" value="1"/>
</dbReference>
<proteinExistence type="predicted"/>
<feature type="domain" description="PpiC" evidence="3">
    <location>
        <begin position="178"/>
        <end position="282"/>
    </location>
</feature>
<feature type="signal peptide" evidence="2">
    <location>
        <begin position="1"/>
        <end position="20"/>
    </location>
</feature>
<dbReference type="InterPro" id="IPR000297">
    <property type="entry name" value="PPIase_PpiC"/>
</dbReference>
<dbReference type="InParanoid" id="F5Y7S0"/>
<organism evidence="4 5">
    <name type="scientific">Leadbettera azotonutricia (strain ATCC BAA-888 / DSM 13862 / ZAS-9)</name>
    <name type="common">Treponema azotonutricium</name>
    <dbReference type="NCBI Taxonomy" id="545695"/>
    <lineage>
        <taxon>Bacteria</taxon>
        <taxon>Pseudomonadati</taxon>
        <taxon>Spirochaetota</taxon>
        <taxon>Spirochaetia</taxon>
        <taxon>Spirochaetales</taxon>
        <taxon>Breznakiellaceae</taxon>
        <taxon>Leadbettera</taxon>
    </lineage>
</organism>
<dbReference type="SUPFAM" id="SSF54534">
    <property type="entry name" value="FKBP-like"/>
    <property type="match status" value="1"/>
</dbReference>
<dbReference type="PANTHER" id="PTHR47245:SF2">
    <property type="entry name" value="PEPTIDYL-PROLYL CIS-TRANS ISOMERASE HP_0175-RELATED"/>
    <property type="match status" value="1"/>
</dbReference>
<dbReference type="PROSITE" id="PS50198">
    <property type="entry name" value="PPIC_PPIASE_2"/>
    <property type="match status" value="1"/>
</dbReference>
<reference evidence="5" key="1">
    <citation type="submission" date="2009-12" db="EMBL/GenBank/DDBJ databases">
        <title>Complete sequence of Treponema azotonutricium strain ZAS-9.</title>
        <authorList>
            <person name="Tetu S.G."/>
            <person name="Matson E."/>
            <person name="Ren Q."/>
            <person name="Seshadri R."/>
            <person name="Elbourne L."/>
            <person name="Hassan K.A."/>
            <person name="Durkin A."/>
            <person name="Radune D."/>
            <person name="Mohamoud Y."/>
            <person name="Shay R."/>
            <person name="Jin S."/>
            <person name="Zhang X."/>
            <person name="Lucey K."/>
            <person name="Ballor N.R."/>
            <person name="Ottesen E."/>
            <person name="Rosenthal R."/>
            <person name="Allen A."/>
            <person name="Leadbetter J.R."/>
            <person name="Paulsen I.T."/>
        </authorList>
    </citation>
    <scope>NUCLEOTIDE SEQUENCE [LARGE SCALE GENOMIC DNA]</scope>
    <source>
        <strain evidence="5">ATCC BAA-888 / DSM 13862 / ZAS-9</strain>
    </source>
</reference>
<name>F5Y7S0_LEAAZ</name>